<organism evidence="6">
    <name type="scientific">uncultured Poseidoniia archaeon</name>
    <dbReference type="NCBI Taxonomy" id="1697135"/>
    <lineage>
        <taxon>Archaea</taxon>
        <taxon>Methanobacteriati</taxon>
        <taxon>Thermoplasmatota</taxon>
        <taxon>Candidatus Poseidoniia</taxon>
        <taxon>environmental samples</taxon>
    </lineage>
</organism>
<evidence type="ECO:0000313" key="6">
    <source>
        <dbReference type="EMBL" id="ANV79788.1"/>
    </source>
</evidence>
<sequence length="268" mass="28761">MEPFTILALILIFSTAIIFSPLGLGGGLIFMPILHYIMEWEIKTAILGSLILVWSVSLGSQFAHQKGGHGDIAMAKKGMLFGVPGAIIGVILGFLLIEHVSDITIKMIALVIVSWICYKAILRILSKEDITGEVIGEMNEKYWLTGIFMGGMSSGLLGIGGGGIFVTMNRNYGGLDSKSSAGTAFMLAVMIVPTAIISHSLIDGNVSNLIEEATKIGIFVPLLVMCLSFSGAKYAIKYLPVKAITGLFILIISISMLKYIQEIIAMVI</sequence>
<evidence type="ECO:0000256" key="2">
    <source>
        <dbReference type="ARBA" id="ARBA00022692"/>
    </source>
</evidence>
<dbReference type="PANTHER" id="PTHR43701:SF2">
    <property type="entry name" value="MEMBRANE TRANSPORTER PROTEIN YJNA-RELATED"/>
    <property type="match status" value="1"/>
</dbReference>
<dbReference type="AlphaFoldDB" id="A0A1B1TBX7"/>
<feature type="transmembrane region" description="Helical" evidence="5">
    <location>
        <begin position="103"/>
        <end position="121"/>
    </location>
</feature>
<dbReference type="EMBL" id="KP211852">
    <property type="protein sequence ID" value="ANV79788.1"/>
    <property type="molecule type" value="Genomic_DNA"/>
</dbReference>
<evidence type="ECO:0000256" key="5">
    <source>
        <dbReference type="RuleBase" id="RU363041"/>
    </source>
</evidence>
<reference evidence="6" key="1">
    <citation type="submission" date="2014-11" db="EMBL/GenBank/DDBJ databases">
        <authorList>
            <person name="Zhu J."/>
            <person name="Qi W."/>
            <person name="Song R."/>
        </authorList>
    </citation>
    <scope>NUCLEOTIDE SEQUENCE</scope>
</reference>
<feature type="transmembrane region" description="Helical" evidence="5">
    <location>
        <begin position="216"/>
        <end position="236"/>
    </location>
</feature>
<evidence type="ECO:0000256" key="3">
    <source>
        <dbReference type="ARBA" id="ARBA00022989"/>
    </source>
</evidence>
<accession>A0A1B1TBX7</accession>
<feature type="transmembrane region" description="Helical" evidence="5">
    <location>
        <begin position="185"/>
        <end position="204"/>
    </location>
</feature>
<feature type="transmembrane region" description="Helical" evidence="5">
    <location>
        <begin position="242"/>
        <end position="260"/>
    </location>
</feature>
<keyword evidence="3 5" id="KW-1133">Transmembrane helix</keyword>
<proteinExistence type="inferred from homology"/>
<keyword evidence="4 5" id="KW-0472">Membrane</keyword>
<keyword evidence="2 5" id="KW-0812">Transmembrane</keyword>
<protein>
    <recommendedName>
        <fullName evidence="5">Probable membrane transporter protein</fullName>
    </recommendedName>
</protein>
<dbReference type="InterPro" id="IPR051598">
    <property type="entry name" value="TSUP/Inactive_protease-like"/>
</dbReference>
<evidence type="ECO:0000256" key="4">
    <source>
        <dbReference type="ARBA" id="ARBA00023136"/>
    </source>
</evidence>
<evidence type="ECO:0000256" key="1">
    <source>
        <dbReference type="ARBA" id="ARBA00004141"/>
    </source>
</evidence>
<dbReference type="InterPro" id="IPR002781">
    <property type="entry name" value="TM_pro_TauE-like"/>
</dbReference>
<dbReference type="PANTHER" id="PTHR43701">
    <property type="entry name" value="MEMBRANE TRANSPORTER PROTEIN MJ0441-RELATED"/>
    <property type="match status" value="1"/>
</dbReference>
<feature type="transmembrane region" description="Helical" evidence="5">
    <location>
        <begin position="7"/>
        <end position="34"/>
    </location>
</feature>
<reference evidence="6" key="2">
    <citation type="journal article" date="2015" name="ISME J.">
        <title>A new class of marine Euryarchaeota group II from the Mediterranean deep chlorophyll maximum.</title>
        <authorList>
            <person name="Martin-Cuadrado A.B."/>
            <person name="Garcia-Heredia I."/>
            <person name="Molto A.G."/>
            <person name="Lopez-Ubeda R."/>
            <person name="Kimes N."/>
            <person name="Lopez-Garcia P."/>
            <person name="Moreira D."/>
            <person name="Rodriguez-Valera F."/>
        </authorList>
    </citation>
    <scope>NUCLEOTIDE SEQUENCE</scope>
</reference>
<comment type="similarity">
    <text evidence="5">Belongs to the 4-toluene sulfonate uptake permease (TSUP) (TC 2.A.102) family.</text>
</comment>
<dbReference type="Pfam" id="PF01925">
    <property type="entry name" value="TauE"/>
    <property type="match status" value="1"/>
</dbReference>
<feature type="transmembrane region" description="Helical" evidence="5">
    <location>
        <begin position="40"/>
        <end position="58"/>
    </location>
</feature>
<dbReference type="GO" id="GO:0005886">
    <property type="term" value="C:plasma membrane"/>
    <property type="evidence" value="ECO:0007669"/>
    <property type="project" value="UniProtKB-SubCell"/>
</dbReference>
<name>A0A1B1TBX7_9ARCH</name>
<keyword evidence="5" id="KW-1003">Cell membrane</keyword>
<feature type="transmembrane region" description="Helical" evidence="5">
    <location>
        <begin position="79"/>
        <end position="97"/>
    </location>
</feature>
<feature type="transmembrane region" description="Helical" evidence="5">
    <location>
        <begin position="142"/>
        <end position="165"/>
    </location>
</feature>
<comment type="subcellular location">
    <subcellularLocation>
        <location evidence="5">Cell membrane</location>
        <topology evidence="5">Multi-pass membrane protein</topology>
    </subcellularLocation>
    <subcellularLocation>
        <location evidence="1">Membrane</location>
        <topology evidence="1">Multi-pass membrane protein</topology>
    </subcellularLocation>
</comment>